<comment type="caution">
    <text evidence="2">The sequence shown here is derived from an EMBL/GenBank/DDBJ whole genome shotgun (WGS) entry which is preliminary data.</text>
</comment>
<dbReference type="HOGENOM" id="CLU_025810_7_1_1"/>
<name>A0A066WI72_TILAU</name>
<dbReference type="SUPFAM" id="SSF53927">
    <property type="entry name" value="Cytidine deaminase-like"/>
    <property type="match status" value="1"/>
</dbReference>
<evidence type="ECO:0000313" key="3">
    <source>
        <dbReference type="Proteomes" id="UP000027361"/>
    </source>
</evidence>
<evidence type="ECO:0000313" key="2">
    <source>
        <dbReference type="EMBL" id="KDN50355.1"/>
    </source>
</evidence>
<dbReference type="PANTHER" id="PTHR11079:SF190">
    <property type="entry name" value="CYTOSINE DEAMINASE"/>
    <property type="match status" value="1"/>
</dbReference>
<accession>A0A066WI72</accession>
<dbReference type="Gene3D" id="3.40.140.10">
    <property type="entry name" value="Cytidine Deaminase, domain 2"/>
    <property type="match status" value="1"/>
</dbReference>
<dbReference type="CDD" id="cd01285">
    <property type="entry name" value="nucleoside_deaminase"/>
    <property type="match status" value="1"/>
</dbReference>
<organism evidence="2 3">
    <name type="scientific">Tilletiaria anomala (strain ATCC 24038 / CBS 436.72 / UBC 951)</name>
    <dbReference type="NCBI Taxonomy" id="1037660"/>
    <lineage>
        <taxon>Eukaryota</taxon>
        <taxon>Fungi</taxon>
        <taxon>Dikarya</taxon>
        <taxon>Basidiomycota</taxon>
        <taxon>Ustilaginomycotina</taxon>
        <taxon>Exobasidiomycetes</taxon>
        <taxon>Georgefischeriales</taxon>
        <taxon>Tilletiariaceae</taxon>
        <taxon>Tilletiaria</taxon>
    </lineage>
</organism>
<dbReference type="OrthoDB" id="408702at2759"/>
<evidence type="ECO:0000259" key="1">
    <source>
        <dbReference type="PROSITE" id="PS51747"/>
    </source>
</evidence>
<dbReference type="PANTHER" id="PTHR11079">
    <property type="entry name" value="CYTOSINE DEAMINASE FAMILY MEMBER"/>
    <property type="match status" value="1"/>
</dbReference>
<dbReference type="GO" id="GO:0004131">
    <property type="term" value="F:cytosine deaminase activity"/>
    <property type="evidence" value="ECO:0007669"/>
    <property type="project" value="TreeGrafter"/>
</dbReference>
<dbReference type="Proteomes" id="UP000027361">
    <property type="component" value="Unassembled WGS sequence"/>
</dbReference>
<dbReference type="InterPro" id="IPR016193">
    <property type="entry name" value="Cytidine_deaminase-like"/>
</dbReference>
<dbReference type="Pfam" id="PF00383">
    <property type="entry name" value="dCMP_cyt_deam_1"/>
    <property type="match status" value="1"/>
</dbReference>
<reference evidence="2 3" key="1">
    <citation type="submission" date="2014-05" db="EMBL/GenBank/DDBJ databases">
        <title>Draft genome sequence of a rare smut relative, Tilletiaria anomala UBC 951.</title>
        <authorList>
            <consortium name="DOE Joint Genome Institute"/>
            <person name="Toome M."/>
            <person name="Kuo A."/>
            <person name="Henrissat B."/>
            <person name="Lipzen A."/>
            <person name="Tritt A."/>
            <person name="Yoshinaga Y."/>
            <person name="Zane M."/>
            <person name="Barry K."/>
            <person name="Grigoriev I.V."/>
            <person name="Spatafora J.W."/>
            <person name="Aimea M.C."/>
        </authorList>
    </citation>
    <scope>NUCLEOTIDE SEQUENCE [LARGE SCALE GENOMIC DNA]</scope>
    <source>
        <strain evidence="2 3">UBC 951</strain>
    </source>
</reference>
<dbReference type="EMBL" id="JMSN01000019">
    <property type="protein sequence ID" value="KDN50355.1"/>
    <property type="molecule type" value="Genomic_DNA"/>
</dbReference>
<dbReference type="GO" id="GO:0046087">
    <property type="term" value="P:cytidine metabolic process"/>
    <property type="evidence" value="ECO:0007669"/>
    <property type="project" value="TreeGrafter"/>
</dbReference>
<dbReference type="InParanoid" id="A0A066WI72"/>
<dbReference type="GeneID" id="25267017"/>
<keyword evidence="3" id="KW-1185">Reference proteome</keyword>
<gene>
    <name evidence="2" type="ORF">K437DRAFT_290249</name>
</gene>
<protein>
    <submittedName>
        <fullName evidence="2">Cytidine deaminase-like protein</fullName>
    </submittedName>
</protein>
<dbReference type="OMA" id="FRECAMF"/>
<dbReference type="STRING" id="1037660.A0A066WI72"/>
<dbReference type="RefSeq" id="XP_013244480.1">
    <property type="nucleotide sequence ID" value="XM_013389026.1"/>
</dbReference>
<sequence length="188" mass="21157">MLSRLYLRKDHRNLLESPPHLRKPPTLSPLFSDRSNIAHALELARTGFEDEGKGIPIGTCLVDNKTGKMLRVGWRRRVQLGSATKHGEIDLLENIDSLPARVYRKSTLYTTLSTCTMCTGACILYSIPRVVIGENDTFLGGEGILKQHDVEVVKLDMQDCKLLMKRFIEECTEVWWEDIGETGKGAAE</sequence>
<dbReference type="GO" id="GO:0008655">
    <property type="term" value="P:pyrimidine-containing compound salvage"/>
    <property type="evidence" value="ECO:0007669"/>
    <property type="project" value="TreeGrafter"/>
</dbReference>
<dbReference type="InterPro" id="IPR002125">
    <property type="entry name" value="CMP_dCMP_dom"/>
</dbReference>
<proteinExistence type="predicted"/>
<dbReference type="PROSITE" id="PS51747">
    <property type="entry name" value="CYT_DCMP_DEAMINASES_2"/>
    <property type="match status" value="1"/>
</dbReference>
<dbReference type="GO" id="GO:0019858">
    <property type="term" value="P:cytosine metabolic process"/>
    <property type="evidence" value="ECO:0007669"/>
    <property type="project" value="TreeGrafter"/>
</dbReference>
<dbReference type="GO" id="GO:0008835">
    <property type="term" value="F:diaminohydroxyphosphoribosylaminopyrimidine deaminase activity"/>
    <property type="evidence" value="ECO:0007669"/>
    <property type="project" value="TreeGrafter"/>
</dbReference>
<feature type="domain" description="CMP/dCMP-type deaminase" evidence="1">
    <location>
        <begin position="31"/>
        <end position="147"/>
    </location>
</feature>
<dbReference type="AlphaFoldDB" id="A0A066WI72"/>